<evidence type="ECO:0000313" key="1">
    <source>
        <dbReference type="EMBL" id="KAJ1673807.1"/>
    </source>
</evidence>
<organism evidence="1 2">
    <name type="scientific">Spiromyces aspiralis</name>
    <dbReference type="NCBI Taxonomy" id="68401"/>
    <lineage>
        <taxon>Eukaryota</taxon>
        <taxon>Fungi</taxon>
        <taxon>Fungi incertae sedis</taxon>
        <taxon>Zoopagomycota</taxon>
        <taxon>Kickxellomycotina</taxon>
        <taxon>Kickxellomycetes</taxon>
        <taxon>Kickxellales</taxon>
        <taxon>Kickxellaceae</taxon>
        <taxon>Spiromyces</taxon>
    </lineage>
</organism>
<keyword evidence="2" id="KW-1185">Reference proteome</keyword>
<dbReference type="EMBL" id="JAMZIH010006544">
    <property type="protein sequence ID" value="KAJ1673807.1"/>
    <property type="molecule type" value="Genomic_DNA"/>
</dbReference>
<sequence length="588" mass="65114">MLRVSFKVRSGPSRFLPESGAVRLSLRGYASQASATASASGGGKTKPRGGFKTFRRLLMVGMATSGAYVGSALYAKQNPRFAEQFKVYAPGGRAFLEKVHQHDNNIWLALADVSIQSYDHLEYTARFIAEQFEALYTMLRYNTWDPKDLESKAEGKVKANGVHPTAPLPPASTKSQSQGSAPSPATEAVNTGARDAPSAEVPITGPWSTYSDKAHETIPVNVEIPPLETDDKLLKDISSALLDLIGTLNKARLASSNLKPIHTIAQGLADLQERLLSVKNAQHNAVKEAIAKKTEEFKQALKEFEQSANKAIKLREEELARAHGTELDQQAKQAQERLLEELKAQKTMLERRFNRFVRARVDEERGARLAQMDRLVVQYTQLVGLIREHANNAESFQELSRVSAMIDALANVVHGETRTTPFLDELNALARSVQKASSDRSQNGTVDPYKATKAVVESISTDAAKAGVASQNELEDRFAYVRREVRHVSLVPEDGSFASQVQSAVLSKLLFEKEGLVEGEDVESILARTHYYLQRHNLDHATRELNQLRGWAKKLASDWIVEARRRLELEQALQVARAEDILAKIARA</sequence>
<protein>
    <submittedName>
        <fullName evidence="1">Uncharacterized protein</fullName>
    </submittedName>
</protein>
<dbReference type="Proteomes" id="UP001145114">
    <property type="component" value="Unassembled WGS sequence"/>
</dbReference>
<proteinExistence type="predicted"/>
<accession>A0ACC1HBI0</accession>
<name>A0ACC1HBI0_9FUNG</name>
<evidence type="ECO:0000313" key="2">
    <source>
        <dbReference type="Proteomes" id="UP001145114"/>
    </source>
</evidence>
<reference evidence="1" key="1">
    <citation type="submission" date="2022-06" db="EMBL/GenBank/DDBJ databases">
        <title>Phylogenomic reconstructions and comparative analyses of Kickxellomycotina fungi.</title>
        <authorList>
            <person name="Reynolds N.K."/>
            <person name="Stajich J.E."/>
            <person name="Barry K."/>
            <person name="Grigoriev I.V."/>
            <person name="Crous P."/>
            <person name="Smith M.E."/>
        </authorList>
    </citation>
    <scope>NUCLEOTIDE SEQUENCE</scope>
    <source>
        <strain evidence="1">RSA 2271</strain>
    </source>
</reference>
<comment type="caution">
    <text evidence="1">The sequence shown here is derived from an EMBL/GenBank/DDBJ whole genome shotgun (WGS) entry which is preliminary data.</text>
</comment>
<gene>
    <name evidence="1" type="ORF">EV182_004520</name>
</gene>